<dbReference type="InterPro" id="IPR013342">
    <property type="entry name" value="Mandelate_racemase_C"/>
</dbReference>
<dbReference type="InterPro" id="IPR018110">
    <property type="entry name" value="Mandel_Rmase/mucon_lact_enz_CS"/>
</dbReference>
<dbReference type="CDD" id="cd03328">
    <property type="entry name" value="MR_like_3"/>
    <property type="match status" value="1"/>
</dbReference>
<dbReference type="InterPro" id="IPR046945">
    <property type="entry name" value="RHMD-like"/>
</dbReference>
<evidence type="ECO:0000313" key="6">
    <source>
        <dbReference type="Proteomes" id="UP000324233"/>
    </source>
</evidence>
<dbReference type="GO" id="GO:0009063">
    <property type="term" value="P:amino acid catabolic process"/>
    <property type="evidence" value="ECO:0007669"/>
    <property type="project" value="InterPro"/>
</dbReference>
<dbReference type="PROSITE" id="PS00908">
    <property type="entry name" value="MR_MLE_1"/>
    <property type="match status" value="1"/>
</dbReference>
<evidence type="ECO:0000313" key="5">
    <source>
        <dbReference type="EMBL" id="QEH38015.1"/>
    </source>
</evidence>
<dbReference type="SFLD" id="SFLDS00001">
    <property type="entry name" value="Enolase"/>
    <property type="match status" value="1"/>
</dbReference>
<dbReference type="GO" id="GO:0016836">
    <property type="term" value="F:hydro-lyase activity"/>
    <property type="evidence" value="ECO:0007669"/>
    <property type="project" value="TreeGrafter"/>
</dbReference>
<dbReference type="SUPFAM" id="SSF54826">
    <property type="entry name" value="Enolase N-terminal domain-like"/>
    <property type="match status" value="1"/>
</dbReference>
<keyword evidence="3" id="KW-0460">Magnesium</keyword>
<dbReference type="InterPro" id="IPR036849">
    <property type="entry name" value="Enolase-like_C_sf"/>
</dbReference>
<protein>
    <submittedName>
        <fullName evidence="5">Mandelate racemase</fullName>
        <ecNumber evidence="5">5.1.2.2</ecNumber>
    </submittedName>
</protein>
<gene>
    <name evidence="5" type="primary">mdlA</name>
    <name evidence="5" type="ORF">OJF2_66110</name>
</gene>
<dbReference type="EC" id="5.1.2.2" evidence="5"/>
<dbReference type="Gene3D" id="3.30.390.10">
    <property type="entry name" value="Enolase-like, N-terminal domain"/>
    <property type="match status" value="1"/>
</dbReference>
<organism evidence="5 6">
    <name type="scientific">Aquisphaera giovannonii</name>
    <dbReference type="NCBI Taxonomy" id="406548"/>
    <lineage>
        <taxon>Bacteria</taxon>
        <taxon>Pseudomonadati</taxon>
        <taxon>Planctomycetota</taxon>
        <taxon>Planctomycetia</taxon>
        <taxon>Isosphaerales</taxon>
        <taxon>Isosphaeraceae</taxon>
        <taxon>Aquisphaera</taxon>
    </lineage>
</organism>
<dbReference type="SUPFAM" id="SSF51604">
    <property type="entry name" value="Enolase C-terminal domain-like"/>
    <property type="match status" value="1"/>
</dbReference>
<evidence type="ECO:0000256" key="3">
    <source>
        <dbReference type="ARBA" id="ARBA00022842"/>
    </source>
</evidence>
<dbReference type="GO" id="GO:0016052">
    <property type="term" value="P:carbohydrate catabolic process"/>
    <property type="evidence" value="ECO:0007669"/>
    <property type="project" value="TreeGrafter"/>
</dbReference>
<dbReference type="Proteomes" id="UP000324233">
    <property type="component" value="Chromosome"/>
</dbReference>
<dbReference type="Gene3D" id="3.20.20.120">
    <property type="entry name" value="Enolase-like C-terminal domain"/>
    <property type="match status" value="1"/>
</dbReference>
<reference evidence="5 6" key="1">
    <citation type="submission" date="2019-08" db="EMBL/GenBank/DDBJ databases">
        <title>Deep-cultivation of Planctomycetes and their phenomic and genomic characterization uncovers novel biology.</title>
        <authorList>
            <person name="Wiegand S."/>
            <person name="Jogler M."/>
            <person name="Boedeker C."/>
            <person name="Pinto D."/>
            <person name="Vollmers J."/>
            <person name="Rivas-Marin E."/>
            <person name="Kohn T."/>
            <person name="Peeters S.H."/>
            <person name="Heuer A."/>
            <person name="Rast P."/>
            <person name="Oberbeckmann S."/>
            <person name="Bunk B."/>
            <person name="Jeske O."/>
            <person name="Meyerdierks A."/>
            <person name="Storesund J.E."/>
            <person name="Kallscheuer N."/>
            <person name="Luecker S."/>
            <person name="Lage O.M."/>
            <person name="Pohl T."/>
            <person name="Merkel B.J."/>
            <person name="Hornburger P."/>
            <person name="Mueller R.-W."/>
            <person name="Bruemmer F."/>
            <person name="Labrenz M."/>
            <person name="Spormann A.M."/>
            <person name="Op den Camp H."/>
            <person name="Overmann J."/>
            <person name="Amann R."/>
            <person name="Jetten M.S.M."/>
            <person name="Mascher T."/>
            <person name="Medema M.H."/>
            <person name="Devos D.P."/>
            <person name="Kaster A.-K."/>
            <person name="Ovreas L."/>
            <person name="Rohde M."/>
            <person name="Galperin M.Y."/>
            <person name="Jogler C."/>
        </authorList>
    </citation>
    <scope>NUCLEOTIDE SEQUENCE [LARGE SCALE GENOMIC DNA]</scope>
    <source>
        <strain evidence="5 6">OJF2</strain>
    </source>
</reference>
<proteinExistence type="predicted"/>
<dbReference type="InterPro" id="IPR013341">
    <property type="entry name" value="Mandelate_racemase_N_dom"/>
</dbReference>
<dbReference type="EMBL" id="CP042997">
    <property type="protein sequence ID" value="QEH38015.1"/>
    <property type="molecule type" value="Genomic_DNA"/>
</dbReference>
<sequence>MSMTTREASPGASPPPTFRADAVVDRVEASAYRIPTDAPEADGTAAWGDTTLVVVEVSAGGGTGLGYTYASSAAASLVRERLADVVLGVDAMATSAAWAGMVAAVRNVGRPGIASTAISAVDVALWDLKARLLGVSLVSLLGPIRDAAPVYGSGGFTTYSLDRLREQLGGWVAAGIPRVKMKIGTHPADDLGRVRAARDAIGPDAELFVDANGAYSRKQALAQAERFAALGVTWFEEPVSSDDLEGLRLIRDRGPAGMDIAAGEYGYTPSYFRRMIDAGAVDVIQADATRCGGITGFLRAAALAEAVGIPLSAHCAPSLHVAAGCAAPNFRHLEYFHDHDRIEHMLFEGTPSPRGGVLRPDATRPGLGLEFRRQDAARFAV</sequence>
<evidence type="ECO:0000256" key="2">
    <source>
        <dbReference type="ARBA" id="ARBA00022723"/>
    </source>
</evidence>
<dbReference type="Pfam" id="PF02746">
    <property type="entry name" value="MR_MLE_N"/>
    <property type="match status" value="1"/>
</dbReference>
<dbReference type="GO" id="GO:0018838">
    <property type="term" value="F:mandelate racemase activity"/>
    <property type="evidence" value="ECO:0007669"/>
    <property type="project" value="UniProtKB-EC"/>
</dbReference>
<accession>A0A5B9WD74</accession>
<dbReference type="InterPro" id="IPR029017">
    <property type="entry name" value="Enolase-like_N"/>
</dbReference>
<keyword evidence="6" id="KW-1185">Reference proteome</keyword>
<dbReference type="SMART" id="SM00922">
    <property type="entry name" value="MR_MLE"/>
    <property type="match status" value="1"/>
</dbReference>
<feature type="domain" description="Mandelate racemase/muconate lactonizing enzyme C-terminal" evidence="4">
    <location>
        <begin position="161"/>
        <end position="257"/>
    </location>
</feature>
<dbReference type="PANTHER" id="PTHR13794:SF58">
    <property type="entry name" value="MITOCHONDRIAL ENOLASE SUPERFAMILY MEMBER 1"/>
    <property type="match status" value="1"/>
</dbReference>
<dbReference type="InterPro" id="IPR029065">
    <property type="entry name" value="Enolase_C-like"/>
</dbReference>
<comment type="cofactor">
    <cofactor evidence="1">
        <name>Mg(2+)</name>
        <dbReference type="ChEBI" id="CHEBI:18420"/>
    </cofactor>
</comment>
<keyword evidence="5" id="KW-0413">Isomerase</keyword>
<keyword evidence="2" id="KW-0479">Metal-binding</keyword>
<dbReference type="SFLD" id="SFLDG00179">
    <property type="entry name" value="mandelate_racemase"/>
    <property type="match status" value="1"/>
</dbReference>
<evidence type="ECO:0000259" key="4">
    <source>
        <dbReference type="SMART" id="SM00922"/>
    </source>
</evidence>
<evidence type="ECO:0000256" key="1">
    <source>
        <dbReference type="ARBA" id="ARBA00001946"/>
    </source>
</evidence>
<dbReference type="GO" id="GO:0000287">
    <property type="term" value="F:magnesium ion binding"/>
    <property type="evidence" value="ECO:0007669"/>
    <property type="project" value="TreeGrafter"/>
</dbReference>
<dbReference type="KEGG" id="agv:OJF2_66110"/>
<dbReference type="AlphaFoldDB" id="A0A5B9WD74"/>
<name>A0A5B9WD74_9BACT</name>
<dbReference type="Pfam" id="PF13378">
    <property type="entry name" value="MR_MLE_C"/>
    <property type="match status" value="1"/>
</dbReference>
<dbReference type="PANTHER" id="PTHR13794">
    <property type="entry name" value="ENOLASE SUPERFAMILY, MANDELATE RACEMASE"/>
    <property type="match status" value="1"/>
</dbReference>